<keyword evidence="2" id="KW-1185">Reference proteome</keyword>
<comment type="caution">
    <text evidence="1">The sequence shown here is derived from an EMBL/GenBank/DDBJ whole genome shotgun (WGS) entry which is preliminary data.</text>
</comment>
<gene>
    <name evidence="1" type="ORF">AB1Y20_023425</name>
</gene>
<proteinExistence type="predicted"/>
<evidence type="ECO:0000313" key="1">
    <source>
        <dbReference type="EMBL" id="KAL1519937.1"/>
    </source>
</evidence>
<organism evidence="1 2">
    <name type="scientific">Prymnesium parvum</name>
    <name type="common">Toxic golden alga</name>
    <dbReference type="NCBI Taxonomy" id="97485"/>
    <lineage>
        <taxon>Eukaryota</taxon>
        <taxon>Haptista</taxon>
        <taxon>Haptophyta</taxon>
        <taxon>Prymnesiophyceae</taxon>
        <taxon>Prymnesiales</taxon>
        <taxon>Prymnesiaceae</taxon>
        <taxon>Prymnesium</taxon>
    </lineage>
</organism>
<dbReference type="AlphaFoldDB" id="A0AB34JGL9"/>
<accession>A0AB34JGL9</accession>
<protein>
    <submittedName>
        <fullName evidence="1">Uncharacterized protein</fullName>
    </submittedName>
</protein>
<name>A0AB34JGL9_PRYPA</name>
<dbReference type="Proteomes" id="UP001515480">
    <property type="component" value="Unassembled WGS sequence"/>
</dbReference>
<dbReference type="EMBL" id="JBGBPQ010000009">
    <property type="protein sequence ID" value="KAL1519937.1"/>
    <property type="molecule type" value="Genomic_DNA"/>
</dbReference>
<evidence type="ECO:0000313" key="2">
    <source>
        <dbReference type="Proteomes" id="UP001515480"/>
    </source>
</evidence>
<reference evidence="1 2" key="1">
    <citation type="journal article" date="2024" name="Science">
        <title>Giant polyketide synthase enzymes in the biosynthesis of giant marine polyether toxins.</title>
        <authorList>
            <person name="Fallon T.R."/>
            <person name="Shende V.V."/>
            <person name="Wierzbicki I.H."/>
            <person name="Pendleton A.L."/>
            <person name="Watervoot N.F."/>
            <person name="Auber R.P."/>
            <person name="Gonzalez D.J."/>
            <person name="Wisecaver J.H."/>
            <person name="Moore B.S."/>
        </authorList>
    </citation>
    <scope>NUCLEOTIDE SEQUENCE [LARGE SCALE GENOMIC DNA]</scope>
    <source>
        <strain evidence="1 2">12B1</strain>
    </source>
</reference>
<sequence length="93" mass="10782">MPALPGLFHDVDLAIAFFSRVLRQPHVRQDQLAERWPWDGWLRPRHVSLDFRHPAREPIVRDRVLVVQVVCRSCGESSRCTDAGDDLRVRELG</sequence>